<dbReference type="AlphaFoldDB" id="A0A2A2JX70"/>
<feature type="compositionally biased region" description="Gly residues" evidence="1">
    <location>
        <begin position="45"/>
        <end position="58"/>
    </location>
</feature>
<evidence type="ECO:0000313" key="3">
    <source>
        <dbReference type="Proteomes" id="UP000218231"/>
    </source>
</evidence>
<gene>
    <name evidence="2" type="ORF">WR25_19907</name>
</gene>
<evidence type="ECO:0000313" key="2">
    <source>
        <dbReference type="EMBL" id="PAV66268.1"/>
    </source>
</evidence>
<name>A0A2A2JX70_9BILA</name>
<keyword evidence="3" id="KW-1185">Reference proteome</keyword>
<proteinExistence type="predicted"/>
<dbReference type="Proteomes" id="UP000218231">
    <property type="component" value="Unassembled WGS sequence"/>
</dbReference>
<organism evidence="2 3">
    <name type="scientific">Diploscapter pachys</name>
    <dbReference type="NCBI Taxonomy" id="2018661"/>
    <lineage>
        <taxon>Eukaryota</taxon>
        <taxon>Metazoa</taxon>
        <taxon>Ecdysozoa</taxon>
        <taxon>Nematoda</taxon>
        <taxon>Chromadorea</taxon>
        <taxon>Rhabditida</taxon>
        <taxon>Rhabditina</taxon>
        <taxon>Rhabditomorpha</taxon>
        <taxon>Rhabditoidea</taxon>
        <taxon>Rhabditidae</taxon>
        <taxon>Diploscapter</taxon>
    </lineage>
</organism>
<reference evidence="2 3" key="1">
    <citation type="journal article" date="2017" name="Curr. Biol.">
        <title>Genome architecture and evolution of a unichromosomal asexual nematode.</title>
        <authorList>
            <person name="Fradin H."/>
            <person name="Zegar C."/>
            <person name="Gutwein M."/>
            <person name="Lucas J."/>
            <person name="Kovtun M."/>
            <person name="Corcoran D."/>
            <person name="Baugh L.R."/>
            <person name="Kiontke K."/>
            <person name="Gunsalus K."/>
            <person name="Fitch D.H."/>
            <person name="Piano F."/>
        </authorList>
    </citation>
    <scope>NUCLEOTIDE SEQUENCE [LARGE SCALE GENOMIC DNA]</scope>
    <source>
        <strain evidence="2">PF1309</strain>
    </source>
</reference>
<sequence length="107" mass="10993">MPLRLSMGEGHSRCCVAAKAGGKAGCSCEDAKTRRGRTACAIQGGEGIETGRAPGVGGRTSNASPSMPISRAKRKRPAGSGSRMSRLSAWAKPSGARRSHQISSPAR</sequence>
<feature type="region of interest" description="Disordered" evidence="1">
    <location>
        <begin position="45"/>
        <end position="107"/>
    </location>
</feature>
<accession>A0A2A2JX70</accession>
<comment type="caution">
    <text evidence="2">The sequence shown here is derived from an EMBL/GenBank/DDBJ whole genome shotgun (WGS) entry which is preliminary data.</text>
</comment>
<protein>
    <submittedName>
        <fullName evidence="2">Uncharacterized protein</fullName>
    </submittedName>
</protein>
<dbReference type="EMBL" id="LIAE01010132">
    <property type="protein sequence ID" value="PAV66268.1"/>
    <property type="molecule type" value="Genomic_DNA"/>
</dbReference>
<evidence type="ECO:0000256" key="1">
    <source>
        <dbReference type="SAM" id="MobiDB-lite"/>
    </source>
</evidence>